<proteinExistence type="predicted"/>
<reference evidence="2" key="1">
    <citation type="journal article" date="2014" name="Front. Microbiol.">
        <title>High frequency of phylogenetically diverse reductive dehalogenase-homologous genes in deep subseafloor sedimentary metagenomes.</title>
        <authorList>
            <person name="Kawai M."/>
            <person name="Futagami T."/>
            <person name="Toyoda A."/>
            <person name="Takaki Y."/>
            <person name="Nishi S."/>
            <person name="Hori S."/>
            <person name="Arai W."/>
            <person name="Tsubouchi T."/>
            <person name="Morono Y."/>
            <person name="Uchiyama I."/>
            <person name="Ito T."/>
            <person name="Fujiyama A."/>
            <person name="Inagaki F."/>
            <person name="Takami H."/>
        </authorList>
    </citation>
    <scope>NUCLEOTIDE SEQUENCE</scope>
    <source>
        <strain evidence="2">Expedition CK06-06</strain>
    </source>
</reference>
<dbReference type="EMBL" id="BARV01037084">
    <property type="protein sequence ID" value="GAI47632.1"/>
    <property type="molecule type" value="Genomic_DNA"/>
</dbReference>
<name>X1NUB8_9ZZZZ</name>
<evidence type="ECO:0000313" key="2">
    <source>
        <dbReference type="EMBL" id="GAI47632.1"/>
    </source>
</evidence>
<comment type="caution">
    <text evidence="2">The sequence shown here is derived from an EMBL/GenBank/DDBJ whole genome shotgun (WGS) entry which is preliminary data.</text>
</comment>
<dbReference type="AlphaFoldDB" id="X1NUB8"/>
<evidence type="ECO:0000256" key="1">
    <source>
        <dbReference type="SAM" id="MobiDB-lite"/>
    </source>
</evidence>
<sequence length="38" mass="4271">MGRPMERHEAYSESPQNTHASKAKVAIVKAHDYDCAQI</sequence>
<organism evidence="2">
    <name type="scientific">marine sediment metagenome</name>
    <dbReference type="NCBI Taxonomy" id="412755"/>
    <lineage>
        <taxon>unclassified sequences</taxon>
        <taxon>metagenomes</taxon>
        <taxon>ecological metagenomes</taxon>
    </lineage>
</organism>
<feature type="non-terminal residue" evidence="2">
    <location>
        <position position="38"/>
    </location>
</feature>
<protein>
    <submittedName>
        <fullName evidence="2">Uncharacterized protein</fullName>
    </submittedName>
</protein>
<accession>X1NUB8</accession>
<feature type="compositionally biased region" description="Basic and acidic residues" evidence="1">
    <location>
        <begin position="1"/>
        <end position="11"/>
    </location>
</feature>
<gene>
    <name evidence="2" type="ORF">S06H3_57451</name>
</gene>
<feature type="region of interest" description="Disordered" evidence="1">
    <location>
        <begin position="1"/>
        <end position="23"/>
    </location>
</feature>